<dbReference type="eggNOG" id="COG0569">
    <property type="taxonomic scope" value="Bacteria"/>
</dbReference>
<dbReference type="HOGENOM" id="CLU_046525_2_5_5"/>
<accession>F7ZER1</accession>
<dbReference type="InterPro" id="IPR036291">
    <property type="entry name" value="NAD(P)-bd_dom_sf"/>
</dbReference>
<dbReference type="GO" id="GO:0005886">
    <property type="term" value="C:plasma membrane"/>
    <property type="evidence" value="ECO:0007669"/>
    <property type="project" value="InterPro"/>
</dbReference>
<dbReference type="InterPro" id="IPR036721">
    <property type="entry name" value="RCK_C_sf"/>
</dbReference>
<dbReference type="Gene3D" id="3.40.50.720">
    <property type="entry name" value="NAD(P)-binding Rossmann-like Domain"/>
    <property type="match status" value="1"/>
</dbReference>
<dbReference type="EMBL" id="CP002623">
    <property type="protein sequence ID" value="AEI92142.1"/>
    <property type="molecule type" value="Genomic_DNA"/>
</dbReference>
<evidence type="ECO:0000256" key="5">
    <source>
        <dbReference type="ARBA" id="ARBA00023027"/>
    </source>
</evidence>
<dbReference type="RefSeq" id="WP_013960086.1">
    <property type="nucleotide sequence ID" value="NC_015730.1"/>
</dbReference>
<dbReference type="STRING" id="391595.RLO149_c001100"/>
<keyword evidence="2" id="KW-0813">Transport</keyword>
<dbReference type="AlphaFoldDB" id="F7ZER1"/>
<keyword evidence="10" id="KW-1185">Reference proteome</keyword>
<feature type="domain" description="RCK N-terminal" evidence="7">
    <location>
        <begin position="1"/>
        <end position="121"/>
    </location>
</feature>
<dbReference type="InterPro" id="IPR006036">
    <property type="entry name" value="K_uptake_TrkA"/>
</dbReference>
<keyword evidence="4" id="KW-0630">Potassium</keyword>
<protein>
    <recommendedName>
        <fullName evidence="1">Trk system potassium uptake protein TrkA</fullName>
    </recommendedName>
</protein>
<keyword evidence="5" id="KW-0520">NAD</keyword>
<dbReference type="OrthoDB" id="7375203at2"/>
<dbReference type="InterPro" id="IPR050721">
    <property type="entry name" value="Trk_Ktr_HKT_K-transport"/>
</dbReference>
<dbReference type="Gene3D" id="3.30.70.1450">
    <property type="entry name" value="Regulator of K+ conductance, C-terminal domain"/>
    <property type="match status" value="1"/>
</dbReference>
<dbReference type="InterPro" id="IPR006037">
    <property type="entry name" value="RCK_C"/>
</dbReference>
<evidence type="ECO:0000259" key="8">
    <source>
        <dbReference type="PROSITE" id="PS51202"/>
    </source>
</evidence>
<organism evidence="9 10">
    <name type="scientific">Roseobacter litoralis (strain ATCC 49566 / DSM 6996 / JCM 21268 / NBRC 15278 / OCh 149)</name>
    <dbReference type="NCBI Taxonomy" id="391595"/>
    <lineage>
        <taxon>Bacteria</taxon>
        <taxon>Pseudomonadati</taxon>
        <taxon>Pseudomonadota</taxon>
        <taxon>Alphaproteobacteria</taxon>
        <taxon>Rhodobacterales</taxon>
        <taxon>Roseobacteraceae</taxon>
        <taxon>Roseobacter</taxon>
    </lineage>
</organism>
<evidence type="ECO:0000259" key="7">
    <source>
        <dbReference type="PROSITE" id="PS51201"/>
    </source>
</evidence>
<keyword evidence="6" id="KW-0406">Ion transport</keyword>
<gene>
    <name evidence="9" type="primary">trkA1</name>
    <name evidence="9" type="ordered locus">RLO149_c001100</name>
</gene>
<evidence type="ECO:0000256" key="6">
    <source>
        <dbReference type="ARBA" id="ARBA00023065"/>
    </source>
</evidence>
<dbReference type="GO" id="GO:0015079">
    <property type="term" value="F:potassium ion transmembrane transporter activity"/>
    <property type="evidence" value="ECO:0007669"/>
    <property type="project" value="InterPro"/>
</dbReference>
<proteinExistence type="predicted"/>
<feature type="domain" description="RCK C-terminal" evidence="8">
    <location>
        <begin position="134"/>
        <end position="215"/>
    </location>
</feature>
<dbReference type="Pfam" id="PF02080">
    <property type="entry name" value="TrkA_C"/>
    <property type="match status" value="1"/>
</dbReference>
<evidence type="ECO:0000256" key="3">
    <source>
        <dbReference type="ARBA" id="ARBA00022538"/>
    </source>
</evidence>
<dbReference type="PROSITE" id="PS51201">
    <property type="entry name" value="RCK_N"/>
    <property type="match status" value="1"/>
</dbReference>
<dbReference type="Proteomes" id="UP000001353">
    <property type="component" value="Chromosome"/>
</dbReference>
<dbReference type="PROSITE" id="PS51202">
    <property type="entry name" value="RCK_C"/>
    <property type="match status" value="1"/>
</dbReference>
<evidence type="ECO:0000256" key="2">
    <source>
        <dbReference type="ARBA" id="ARBA00022448"/>
    </source>
</evidence>
<dbReference type="Pfam" id="PF02254">
    <property type="entry name" value="TrkA_N"/>
    <property type="match status" value="1"/>
</dbReference>
<dbReference type="KEGG" id="rli:RLO149_c001100"/>
<name>F7ZER1_ROSLO</name>
<reference evidence="9 10" key="1">
    <citation type="journal article" date="2011" name="BMC Genomics">
        <title>Comparative genome analysis and genome-guided physiological analysis of Roseobacter litoralis.</title>
        <authorList>
            <person name="Kalhoefer D."/>
            <person name="Thole S."/>
            <person name="Voget S."/>
            <person name="Lehmann R."/>
            <person name="Liesegang H."/>
            <person name="Wollher A."/>
            <person name="Daniel R."/>
            <person name="Simon M."/>
            <person name="Brinkhoff T."/>
        </authorList>
    </citation>
    <scope>NUCLEOTIDE SEQUENCE [LARGE SCALE GENOMIC DNA]</scope>
    <source>
        <strain evidence="10">ATCC 49566 / DSM 6996 / JCM 21268 / NBRC 15278 / OCh 149</strain>
    </source>
</reference>
<dbReference type="SUPFAM" id="SSF116726">
    <property type="entry name" value="TrkA C-terminal domain-like"/>
    <property type="match status" value="1"/>
</dbReference>
<keyword evidence="3" id="KW-0633">Potassium transport</keyword>
<sequence>MRTVIVGGSKFGVATAEQLIDKGHEVVLIDKNRQKLEDLSQRLDCGMIHGDGSSPKILREAFASEEDVLIALTNASDGNILTALTARSVGFGRVIPQIIEAELLEVCVELDLKDTITPHVTVARSLCRALEEETELARDTNLTSDLRLLRVTVMAKQEGCALSDLDLPDDCRPVALLKDDHEKFADADVTLSEGEEILFAVRSEKVRELKALFAAT</sequence>
<dbReference type="SUPFAM" id="SSF51735">
    <property type="entry name" value="NAD(P)-binding Rossmann-fold domains"/>
    <property type="match status" value="1"/>
</dbReference>
<dbReference type="PANTHER" id="PTHR43833">
    <property type="entry name" value="POTASSIUM CHANNEL PROTEIN 2-RELATED-RELATED"/>
    <property type="match status" value="1"/>
</dbReference>
<dbReference type="InterPro" id="IPR003148">
    <property type="entry name" value="RCK_N"/>
</dbReference>
<evidence type="ECO:0000313" key="9">
    <source>
        <dbReference type="EMBL" id="AEI92142.1"/>
    </source>
</evidence>
<dbReference type="PANTHER" id="PTHR43833:SF5">
    <property type="entry name" value="TRK SYSTEM POTASSIUM UPTAKE PROTEIN TRKA"/>
    <property type="match status" value="1"/>
</dbReference>
<evidence type="ECO:0000313" key="10">
    <source>
        <dbReference type="Proteomes" id="UP000001353"/>
    </source>
</evidence>
<evidence type="ECO:0000256" key="1">
    <source>
        <dbReference type="ARBA" id="ARBA00017378"/>
    </source>
</evidence>
<evidence type="ECO:0000256" key="4">
    <source>
        <dbReference type="ARBA" id="ARBA00022958"/>
    </source>
</evidence>
<dbReference type="PRINTS" id="PR00335">
    <property type="entry name" value="KUPTAKETRKA"/>
</dbReference>